<protein>
    <recommendedName>
        <fullName evidence="6">CARD domain-containing protein</fullName>
    </recommendedName>
</protein>
<evidence type="ECO:0000256" key="3">
    <source>
        <dbReference type="ARBA" id="ARBA00022588"/>
    </source>
</evidence>
<reference evidence="7" key="2">
    <citation type="submission" date="2025-08" db="UniProtKB">
        <authorList>
            <consortium name="Ensembl"/>
        </authorList>
    </citation>
    <scope>IDENTIFICATION</scope>
</reference>
<sequence>MYVLNAQFKTREKNKMKKIKRFLVHRDWLIHRVTKVEPVLDELLIQGVIQQESYDNIRALPTSEDKMRKLFDCLLTAGGGTGKDIFYNTLEKLEPDLISCIKTKSRGESE</sequence>
<evidence type="ECO:0000313" key="7">
    <source>
        <dbReference type="Ensembl" id="ENSLCAP00010034057.1"/>
    </source>
</evidence>
<dbReference type="AlphaFoldDB" id="A0A4W6E7S1"/>
<evidence type="ECO:0000259" key="6">
    <source>
        <dbReference type="PROSITE" id="PS50209"/>
    </source>
</evidence>
<dbReference type="Gene3D" id="1.10.533.10">
    <property type="entry name" value="Death Domain, Fas"/>
    <property type="match status" value="1"/>
</dbReference>
<dbReference type="InParanoid" id="A0A4W6E7S1"/>
<dbReference type="GO" id="GO:0045087">
    <property type="term" value="P:innate immune response"/>
    <property type="evidence" value="ECO:0007669"/>
    <property type="project" value="UniProtKB-KW"/>
</dbReference>
<evidence type="ECO:0000256" key="4">
    <source>
        <dbReference type="ARBA" id="ARBA00022859"/>
    </source>
</evidence>
<dbReference type="GO" id="GO:0005829">
    <property type="term" value="C:cytosol"/>
    <property type="evidence" value="ECO:0007669"/>
    <property type="project" value="UniProtKB-SubCell"/>
</dbReference>
<keyword evidence="3" id="KW-0399">Innate immunity</keyword>
<evidence type="ECO:0000256" key="2">
    <source>
        <dbReference type="ARBA" id="ARBA00022490"/>
    </source>
</evidence>
<dbReference type="InterPro" id="IPR001315">
    <property type="entry name" value="CARD"/>
</dbReference>
<dbReference type="Proteomes" id="UP000314980">
    <property type="component" value="Unassembled WGS sequence"/>
</dbReference>
<dbReference type="InterPro" id="IPR033516">
    <property type="entry name" value="CARD8/ASC/NALP1_CARD"/>
</dbReference>
<dbReference type="STRING" id="8187.ENSLCAP00010034057"/>
<name>A0A4W6E7S1_LATCA</name>
<dbReference type="PANTHER" id="PTHR46985:SF2">
    <property type="entry name" value="APOPTOSIS-ASSOCIATED SPECK-LIKE PROTEIN CONTAINING A CARD"/>
    <property type="match status" value="1"/>
</dbReference>
<accession>A0A4W6E7S1</accession>
<dbReference type="SUPFAM" id="SSF47986">
    <property type="entry name" value="DEATH domain"/>
    <property type="match status" value="1"/>
</dbReference>
<dbReference type="Ensembl" id="ENSLCAT00010034864.1">
    <property type="protein sequence ID" value="ENSLCAP00010034057.1"/>
    <property type="gene ID" value="ENSLCAG00010016004.1"/>
</dbReference>
<keyword evidence="2" id="KW-0963">Cytoplasm</keyword>
<dbReference type="CDD" id="cd08330">
    <property type="entry name" value="CARD_ASC_NALP1"/>
    <property type="match status" value="1"/>
</dbReference>
<keyword evidence="4" id="KW-0391">Immunity</keyword>
<evidence type="ECO:0000313" key="8">
    <source>
        <dbReference type="Proteomes" id="UP000314980"/>
    </source>
</evidence>
<dbReference type="GO" id="GO:0042981">
    <property type="term" value="P:regulation of apoptotic process"/>
    <property type="evidence" value="ECO:0007669"/>
    <property type="project" value="InterPro"/>
</dbReference>
<feature type="domain" description="CARD" evidence="6">
    <location>
        <begin position="25"/>
        <end position="105"/>
    </location>
</feature>
<evidence type="ECO:0000256" key="1">
    <source>
        <dbReference type="ARBA" id="ARBA00004514"/>
    </source>
</evidence>
<dbReference type="GeneTree" id="ENSGT01020000230697"/>
<keyword evidence="8" id="KW-1185">Reference proteome</keyword>
<organism evidence="7 8">
    <name type="scientific">Lates calcarifer</name>
    <name type="common">Barramundi</name>
    <name type="synonym">Holocentrus calcarifer</name>
    <dbReference type="NCBI Taxonomy" id="8187"/>
    <lineage>
        <taxon>Eukaryota</taxon>
        <taxon>Metazoa</taxon>
        <taxon>Chordata</taxon>
        <taxon>Craniata</taxon>
        <taxon>Vertebrata</taxon>
        <taxon>Euteleostomi</taxon>
        <taxon>Actinopterygii</taxon>
        <taxon>Neopterygii</taxon>
        <taxon>Teleostei</taxon>
        <taxon>Neoteleostei</taxon>
        <taxon>Acanthomorphata</taxon>
        <taxon>Carangaria</taxon>
        <taxon>Carangaria incertae sedis</taxon>
        <taxon>Centropomidae</taxon>
        <taxon>Lates</taxon>
    </lineage>
</organism>
<reference evidence="7" key="3">
    <citation type="submission" date="2025-09" db="UniProtKB">
        <authorList>
            <consortium name="Ensembl"/>
        </authorList>
    </citation>
    <scope>IDENTIFICATION</scope>
</reference>
<dbReference type="InterPro" id="IPR011029">
    <property type="entry name" value="DEATH-like_dom_sf"/>
</dbReference>
<evidence type="ECO:0000256" key="5">
    <source>
        <dbReference type="ARBA" id="ARBA00023198"/>
    </source>
</evidence>
<dbReference type="InterPro" id="IPR051249">
    <property type="entry name" value="NLRP_Inflammasome"/>
</dbReference>
<comment type="subcellular location">
    <subcellularLocation>
        <location evidence="1">Cytoplasm</location>
        <location evidence="1">Cytosol</location>
    </subcellularLocation>
</comment>
<dbReference type="PROSITE" id="PS50209">
    <property type="entry name" value="CARD"/>
    <property type="match status" value="1"/>
</dbReference>
<keyword evidence="5" id="KW-0395">Inflammatory response</keyword>
<dbReference type="Pfam" id="PF00619">
    <property type="entry name" value="CARD"/>
    <property type="match status" value="1"/>
</dbReference>
<dbReference type="GO" id="GO:0006954">
    <property type="term" value="P:inflammatory response"/>
    <property type="evidence" value="ECO:0007669"/>
    <property type="project" value="UniProtKB-KW"/>
</dbReference>
<proteinExistence type="predicted"/>
<reference evidence="8" key="1">
    <citation type="submission" date="2015-09" db="EMBL/GenBank/DDBJ databases">
        <authorList>
            <person name="Sai Rama Sridatta P."/>
        </authorList>
    </citation>
    <scope>NUCLEOTIDE SEQUENCE [LARGE SCALE GENOMIC DNA]</scope>
</reference>
<dbReference type="PANTHER" id="PTHR46985">
    <property type="entry name" value="NACHT, LRR AND PYD DOMAINS-CONTAINING PROTEIN 1"/>
    <property type="match status" value="1"/>
</dbReference>